<keyword evidence="2" id="KW-0378">Hydrolase</keyword>
<protein>
    <submittedName>
        <fullName evidence="2">SGNH/GDSL hydrolase family protein</fullName>
    </submittedName>
</protein>
<dbReference type="InterPro" id="IPR051532">
    <property type="entry name" value="Ester_Hydrolysis_Enzymes"/>
</dbReference>
<dbReference type="SUPFAM" id="SSF52266">
    <property type="entry name" value="SGNH hydrolase"/>
    <property type="match status" value="1"/>
</dbReference>
<keyword evidence="3" id="KW-1185">Reference proteome</keyword>
<dbReference type="CDD" id="cd01836">
    <property type="entry name" value="FeeA_FeeB_like"/>
    <property type="match status" value="1"/>
</dbReference>
<dbReference type="InterPro" id="IPR036514">
    <property type="entry name" value="SGNH_hydro_sf"/>
</dbReference>
<dbReference type="RefSeq" id="WP_386720481.1">
    <property type="nucleotide sequence ID" value="NZ_JBHRSZ010000004.1"/>
</dbReference>
<dbReference type="Gene3D" id="3.40.50.1110">
    <property type="entry name" value="SGNH hydrolase"/>
    <property type="match status" value="1"/>
</dbReference>
<comment type="caution">
    <text evidence="2">The sequence shown here is derived from an EMBL/GenBank/DDBJ whole genome shotgun (WGS) entry which is preliminary data.</text>
</comment>
<name>A0ABV7HFW6_9GAMM</name>
<sequence length="234" mass="25933">MLNTLSTLFLLPILLPQGIYVRLTTPRLPEASGERAGVIGEGKLLKVLILGDSAAAGVGAECQSQALSGQLVDRLKESYTVDWRLEASTGDKTLDVIERLEALDAFDVDLVITSIGVNDVTSSVSPADWYQQQQQMVDLLRQKFSVRTVLMTPVPPMHLFPALPQPLRWCLGNRANELNHRMNALIQTNVFCHLIEPGFELDQSLMASDGFHPGPKLYQQWAEALTSHIYKLQP</sequence>
<proteinExistence type="predicted"/>
<evidence type="ECO:0000259" key="1">
    <source>
        <dbReference type="Pfam" id="PF13472"/>
    </source>
</evidence>
<dbReference type="Proteomes" id="UP001595476">
    <property type="component" value="Unassembled WGS sequence"/>
</dbReference>
<evidence type="ECO:0000313" key="2">
    <source>
        <dbReference type="EMBL" id="MFC3151536.1"/>
    </source>
</evidence>
<accession>A0ABV7HFW6</accession>
<organism evidence="2 3">
    <name type="scientific">Litoribrevibacter euphylliae</name>
    <dbReference type="NCBI Taxonomy" id="1834034"/>
    <lineage>
        <taxon>Bacteria</taxon>
        <taxon>Pseudomonadati</taxon>
        <taxon>Pseudomonadota</taxon>
        <taxon>Gammaproteobacteria</taxon>
        <taxon>Oceanospirillales</taxon>
        <taxon>Oceanospirillaceae</taxon>
        <taxon>Litoribrevibacter</taxon>
    </lineage>
</organism>
<dbReference type="PANTHER" id="PTHR30383">
    <property type="entry name" value="THIOESTERASE 1/PROTEASE 1/LYSOPHOSPHOLIPASE L1"/>
    <property type="match status" value="1"/>
</dbReference>
<gene>
    <name evidence="2" type="ORF">ACFOEK_10905</name>
</gene>
<dbReference type="GO" id="GO:0016787">
    <property type="term" value="F:hydrolase activity"/>
    <property type="evidence" value="ECO:0007669"/>
    <property type="project" value="UniProtKB-KW"/>
</dbReference>
<feature type="domain" description="SGNH hydrolase-type esterase" evidence="1">
    <location>
        <begin position="49"/>
        <end position="219"/>
    </location>
</feature>
<dbReference type="InterPro" id="IPR013830">
    <property type="entry name" value="SGNH_hydro"/>
</dbReference>
<dbReference type="Pfam" id="PF13472">
    <property type="entry name" value="Lipase_GDSL_2"/>
    <property type="match status" value="1"/>
</dbReference>
<reference evidence="3" key="1">
    <citation type="journal article" date="2019" name="Int. J. Syst. Evol. Microbiol.">
        <title>The Global Catalogue of Microorganisms (GCM) 10K type strain sequencing project: providing services to taxonomists for standard genome sequencing and annotation.</title>
        <authorList>
            <consortium name="The Broad Institute Genomics Platform"/>
            <consortium name="The Broad Institute Genome Sequencing Center for Infectious Disease"/>
            <person name="Wu L."/>
            <person name="Ma J."/>
        </authorList>
    </citation>
    <scope>NUCLEOTIDE SEQUENCE [LARGE SCALE GENOMIC DNA]</scope>
    <source>
        <strain evidence="3">KCTC 52438</strain>
    </source>
</reference>
<dbReference type="PANTHER" id="PTHR30383:SF5">
    <property type="entry name" value="SGNH HYDROLASE-TYPE ESTERASE DOMAIN-CONTAINING PROTEIN"/>
    <property type="match status" value="1"/>
</dbReference>
<evidence type="ECO:0000313" key="3">
    <source>
        <dbReference type="Proteomes" id="UP001595476"/>
    </source>
</evidence>
<dbReference type="EMBL" id="JBHRSZ010000004">
    <property type="protein sequence ID" value="MFC3151536.1"/>
    <property type="molecule type" value="Genomic_DNA"/>
</dbReference>